<reference evidence="2 3" key="1">
    <citation type="submission" date="2016-10" db="EMBL/GenBank/DDBJ databases">
        <title>Genome sequence of the basidiomycete white-rot fungus Trametes pubescens.</title>
        <authorList>
            <person name="Makela M.R."/>
            <person name="Granchi Z."/>
            <person name="Peng M."/>
            <person name="De Vries R.P."/>
            <person name="Grigoriev I."/>
            <person name="Riley R."/>
            <person name="Hilden K."/>
        </authorList>
    </citation>
    <scope>NUCLEOTIDE SEQUENCE [LARGE SCALE GENOMIC DNA]</scope>
    <source>
        <strain evidence="2 3">FBCC735</strain>
    </source>
</reference>
<evidence type="ECO:0000313" key="2">
    <source>
        <dbReference type="EMBL" id="OJT05581.1"/>
    </source>
</evidence>
<comment type="caution">
    <text evidence="2">The sequence shown here is derived from an EMBL/GenBank/DDBJ whole genome shotgun (WGS) entry which is preliminary data.</text>
</comment>
<dbReference type="PROSITE" id="PS50097">
    <property type="entry name" value="BTB"/>
    <property type="match status" value="1"/>
</dbReference>
<name>A0A1M2VD48_TRAPU</name>
<evidence type="ECO:0000313" key="3">
    <source>
        <dbReference type="Proteomes" id="UP000184267"/>
    </source>
</evidence>
<feature type="domain" description="BTB" evidence="1">
    <location>
        <begin position="14"/>
        <end position="84"/>
    </location>
</feature>
<dbReference type="OMA" id="THVQGSW"/>
<dbReference type="EMBL" id="MNAD01001426">
    <property type="protein sequence ID" value="OJT05581.1"/>
    <property type="molecule type" value="Genomic_DNA"/>
</dbReference>
<dbReference type="AlphaFoldDB" id="A0A1M2VD48"/>
<dbReference type="Pfam" id="PF00651">
    <property type="entry name" value="BTB"/>
    <property type="match status" value="1"/>
</dbReference>
<dbReference type="Proteomes" id="UP000184267">
    <property type="component" value="Unassembled WGS sequence"/>
</dbReference>
<dbReference type="OrthoDB" id="6359816at2759"/>
<dbReference type="InterPro" id="IPR000210">
    <property type="entry name" value="BTB/POZ_dom"/>
</dbReference>
<accession>A0A1M2VD48</accession>
<dbReference type="InterPro" id="IPR011333">
    <property type="entry name" value="SKP1/BTB/POZ_sf"/>
</dbReference>
<dbReference type="Gene3D" id="3.30.710.10">
    <property type="entry name" value="Potassium Channel Kv1.1, Chain A"/>
    <property type="match status" value="1"/>
</dbReference>
<protein>
    <recommendedName>
        <fullName evidence="1">BTB domain-containing protein</fullName>
    </recommendedName>
</protein>
<dbReference type="SMART" id="SM00225">
    <property type="entry name" value="BTB"/>
    <property type="match status" value="1"/>
</dbReference>
<organism evidence="2 3">
    <name type="scientific">Trametes pubescens</name>
    <name type="common">White-rot fungus</name>
    <dbReference type="NCBI Taxonomy" id="154538"/>
    <lineage>
        <taxon>Eukaryota</taxon>
        <taxon>Fungi</taxon>
        <taxon>Dikarya</taxon>
        <taxon>Basidiomycota</taxon>
        <taxon>Agaricomycotina</taxon>
        <taxon>Agaricomycetes</taxon>
        <taxon>Polyporales</taxon>
        <taxon>Polyporaceae</taxon>
        <taxon>Trametes</taxon>
    </lineage>
</organism>
<dbReference type="SUPFAM" id="SSF54695">
    <property type="entry name" value="POZ domain"/>
    <property type="match status" value="1"/>
</dbReference>
<sequence>MAKTTRGRPPKLSTDIILRSADGVSFGLSKVILAKVSGVFRGMLTLPDVNADTGEPQTVELTEDADTLEKLLRLCHPHPVKRPVFDEFDELFAVLDAAEKYDIEIRADITRRILLDLLEKEGPARAYAVACLYKIPMLARRAARLLVKEPLFTDPDADPKTIPPELRSISREAFEAFASYRVCCVDHVATEVLYADRERLLVGGHTYEKSRRERNITHVQGSWVWYHGQACPGTSSASTTVDARSNDISSNPDKYVEPCYWWIRYKQRVVEKMLCGYGGLEGCVVTGKALLDESIHEGESCRTCASSARTHLMVYAQAMAKRIERAIDEVEFDLPFDIPRHSQRDGTWTYTRG</sequence>
<proteinExistence type="predicted"/>
<keyword evidence="3" id="KW-1185">Reference proteome</keyword>
<evidence type="ECO:0000259" key="1">
    <source>
        <dbReference type="PROSITE" id="PS50097"/>
    </source>
</evidence>
<dbReference type="CDD" id="cd18186">
    <property type="entry name" value="BTB_POZ_ZBTB_KLHL-like"/>
    <property type="match status" value="1"/>
</dbReference>
<dbReference type="STRING" id="154538.A0A1M2VD48"/>
<gene>
    <name evidence="2" type="ORF">TRAPUB_3594</name>
</gene>